<reference evidence="4" key="1">
    <citation type="journal article" date="2019" name="Int. J. Syst. Evol. Microbiol.">
        <title>The Global Catalogue of Microorganisms (GCM) 10K type strain sequencing project: providing services to taxonomists for standard genome sequencing and annotation.</title>
        <authorList>
            <consortium name="The Broad Institute Genomics Platform"/>
            <consortium name="The Broad Institute Genome Sequencing Center for Infectious Disease"/>
            <person name="Wu L."/>
            <person name="Ma J."/>
        </authorList>
    </citation>
    <scope>NUCLEOTIDE SEQUENCE [LARGE SCALE GENOMIC DNA]</scope>
    <source>
        <strain evidence="4">JCM 15421</strain>
    </source>
</reference>
<sequence length="315" mass="34380">MDLGERVLKRDTINYTLVGAVVVGALVLLLVGLALITGRAVASDDYFVRYRNVTGLRYGAPVFYQGYRIGQVGKVTPERSADGTRYRVALAIRRDWPIPQDSPARLQSSGLLADVSIGIREGTSRDMLKPGGELKAEEGGDIFAAMNELAGEVSTLTRTQISPLIRTLSQRVDSITGAIDQNAPAILDQTRGLLDRVNRASDSLNDLLKPENRAAVAGTLAEVRKLSAELHGTRETLDKALGELADIAKENRPEVRRSVQDLGSVLAALSSRMDVITHHLESSSRNLDEFSREIRAHPNRLILAPKADKLQEEPQ</sequence>
<evidence type="ECO:0000259" key="2">
    <source>
        <dbReference type="Pfam" id="PF02470"/>
    </source>
</evidence>
<organism evidence="3 4">
    <name type="scientific">Dokdonella soli</name>
    <dbReference type="NCBI Taxonomy" id="529810"/>
    <lineage>
        <taxon>Bacteria</taxon>
        <taxon>Pseudomonadati</taxon>
        <taxon>Pseudomonadota</taxon>
        <taxon>Gammaproteobacteria</taxon>
        <taxon>Lysobacterales</taxon>
        <taxon>Rhodanobacteraceae</taxon>
        <taxon>Dokdonella</taxon>
    </lineage>
</organism>
<keyword evidence="1" id="KW-1133">Transmembrane helix</keyword>
<keyword evidence="1" id="KW-0472">Membrane</keyword>
<proteinExistence type="predicted"/>
<evidence type="ECO:0000256" key="1">
    <source>
        <dbReference type="SAM" id="Phobius"/>
    </source>
</evidence>
<dbReference type="PANTHER" id="PTHR33371:SF4">
    <property type="entry name" value="INTERMEMBRANE PHOSPHOLIPID TRANSPORT SYSTEM BINDING PROTEIN MLAD"/>
    <property type="match status" value="1"/>
</dbReference>
<name>A0ABP3TPA3_9GAMM</name>
<dbReference type="EMBL" id="BAAAEU010000007">
    <property type="protein sequence ID" value="GAA0714471.1"/>
    <property type="molecule type" value="Genomic_DNA"/>
</dbReference>
<evidence type="ECO:0000313" key="4">
    <source>
        <dbReference type="Proteomes" id="UP001501523"/>
    </source>
</evidence>
<feature type="domain" description="Mce/MlaD" evidence="2">
    <location>
        <begin position="45"/>
        <end position="121"/>
    </location>
</feature>
<gene>
    <name evidence="3" type="ORF">GCM10009105_19080</name>
</gene>
<dbReference type="Pfam" id="PF02470">
    <property type="entry name" value="MlaD"/>
    <property type="match status" value="1"/>
</dbReference>
<dbReference type="InterPro" id="IPR003399">
    <property type="entry name" value="Mce/MlaD"/>
</dbReference>
<accession>A0ABP3TPA3</accession>
<keyword evidence="4" id="KW-1185">Reference proteome</keyword>
<dbReference type="InterPro" id="IPR052336">
    <property type="entry name" value="MlaD_Phospholipid_Transporter"/>
</dbReference>
<comment type="caution">
    <text evidence="3">The sequence shown here is derived from an EMBL/GenBank/DDBJ whole genome shotgun (WGS) entry which is preliminary data.</text>
</comment>
<dbReference type="Proteomes" id="UP001501523">
    <property type="component" value="Unassembled WGS sequence"/>
</dbReference>
<keyword evidence="1" id="KW-0812">Transmembrane</keyword>
<dbReference type="SUPFAM" id="SSF109775">
    <property type="entry name" value="Mannose-6-phosphate receptor binding protein 1 (Tip47), C-terminal domain"/>
    <property type="match status" value="1"/>
</dbReference>
<feature type="transmembrane region" description="Helical" evidence="1">
    <location>
        <begin position="12"/>
        <end position="36"/>
    </location>
</feature>
<protein>
    <submittedName>
        <fullName evidence="3">MlaD family protein</fullName>
    </submittedName>
</protein>
<dbReference type="PANTHER" id="PTHR33371">
    <property type="entry name" value="INTERMEMBRANE PHOSPHOLIPID TRANSPORT SYSTEM BINDING PROTEIN MLAD-RELATED"/>
    <property type="match status" value="1"/>
</dbReference>
<evidence type="ECO:0000313" key="3">
    <source>
        <dbReference type="EMBL" id="GAA0714471.1"/>
    </source>
</evidence>